<dbReference type="EMBL" id="ACWF01000079">
    <property type="protein sequence ID" value="EHL78337.1"/>
    <property type="molecule type" value="Genomic_DNA"/>
</dbReference>
<evidence type="ECO:0000313" key="1">
    <source>
        <dbReference type="EMBL" id="EHL78337.1"/>
    </source>
</evidence>
<comment type="caution">
    <text evidence="1">The sequence shown here is derived from an EMBL/GenBank/DDBJ whole genome shotgun (WGS) entry which is preliminary data.</text>
</comment>
<evidence type="ECO:0000313" key="2">
    <source>
        <dbReference type="Proteomes" id="UP000011747"/>
    </source>
</evidence>
<dbReference type="HOGENOM" id="CLU_1851169_0_0_9"/>
<name>G9QKH3_9BACI</name>
<keyword evidence="2" id="KW-1185">Reference proteome</keyword>
<reference evidence="1 2" key="1">
    <citation type="submission" date="2011-09" db="EMBL/GenBank/DDBJ databases">
        <title>The Genome Sequence of Bacillus smithii 7_3_47FAA.</title>
        <authorList>
            <consortium name="The Broad Institute Genome Sequencing Platform"/>
            <person name="Earl A."/>
            <person name="Ward D."/>
            <person name="Feldgarden M."/>
            <person name="Gevers D."/>
            <person name="Daigneault M."/>
            <person name="Strauss J."/>
            <person name="Allen-Vercoe E."/>
            <person name="Young S.K."/>
            <person name="Zeng Q."/>
            <person name="Gargeya S."/>
            <person name="Fitzgerald M."/>
            <person name="Haas B."/>
            <person name="Abouelleil A."/>
            <person name="Alvarado L."/>
            <person name="Arachchi H.M."/>
            <person name="Berlin A."/>
            <person name="Brown A."/>
            <person name="Chapman S.B."/>
            <person name="Chen Z."/>
            <person name="Dunbar C."/>
            <person name="Freedman E."/>
            <person name="Gearin G."/>
            <person name="Goldberg J."/>
            <person name="Griggs A."/>
            <person name="Gujja S."/>
            <person name="Heiman D."/>
            <person name="Howarth C."/>
            <person name="Larson L."/>
            <person name="Lui A."/>
            <person name="MacDonald P.J.P."/>
            <person name="Montmayeur A."/>
            <person name="Murphy C."/>
            <person name="Neiman D."/>
            <person name="Pearson M."/>
            <person name="Priest M."/>
            <person name="Roberts A."/>
            <person name="Saif S."/>
            <person name="Shea T."/>
            <person name="Shenoy N."/>
            <person name="Sisk P."/>
            <person name="Stolte C."/>
            <person name="Sykes S."/>
            <person name="Wortman J."/>
            <person name="Nusbaum C."/>
            <person name="Birren B."/>
        </authorList>
    </citation>
    <scope>NUCLEOTIDE SEQUENCE [LARGE SCALE GENOMIC DNA]</scope>
    <source>
        <strain evidence="1 2">7_3_47FAA</strain>
    </source>
</reference>
<sequence length="138" mass="15391">MNLELSQGVMKRWLFFILVPIFALVLVFASVSETFAATTTFNNTLSAGSYAGSSPCTTSYPNIVHEVNMKNTTGDVYVYLQYLDGGSWKFTTGYGYHLTYWNTPYKITTKTKSPSTKYRVLIKAVNTSNVIVSCYGTN</sequence>
<gene>
    <name evidence="1" type="ORF">HMPREF1015_03236</name>
</gene>
<dbReference type="AlphaFoldDB" id="G9QKH3"/>
<dbReference type="PATRIC" id="fig|665952.3.peg.1511"/>
<accession>G9QKH3</accession>
<protein>
    <submittedName>
        <fullName evidence="1">Uncharacterized protein</fullName>
    </submittedName>
</protein>
<dbReference type="RefSeq" id="WP_003353825.1">
    <property type="nucleotide sequence ID" value="NZ_JH414750.1"/>
</dbReference>
<dbReference type="Proteomes" id="UP000011747">
    <property type="component" value="Unassembled WGS sequence"/>
</dbReference>
<organism evidence="1 2">
    <name type="scientific">Bacillus smithii 7_3_47FAA</name>
    <dbReference type="NCBI Taxonomy" id="665952"/>
    <lineage>
        <taxon>Bacteria</taxon>
        <taxon>Bacillati</taxon>
        <taxon>Bacillota</taxon>
        <taxon>Bacilli</taxon>
        <taxon>Bacillales</taxon>
        <taxon>Bacillaceae</taxon>
        <taxon>Bacillus</taxon>
    </lineage>
</organism>
<proteinExistence type="predicted"/>